<gene>
    <name evidence="1" type="ORF">LVJ94_24810</name>
</gene>
<keyword evidence="2" id="KW-1185">Reference proteome</keyword>
<dbReference type="EMBL" id="CP089983">
    <property type="protein sequence ID" value="WXB10436.1"/>
    <property type="molecule type" value="Genomic_DNA"/>
</dbReference>
<evidence type="ECO:0000313" key="1">
    <source>
        <dbReference type="EMBL" id="WXB10436.1"/>
    </source>
</evidence>
<organism evidence="1 2">
    <name type="scientific">Pendulispora rubella</name>
    <dbReference type="NCBI Taxonomy" id="2741070"/>
    <lineage>
        <taxon>Bacteria</taxon>
        <taxon>Pseudomonadati</taxon>
        <taxon>Myxococcota</taxon>
        <taxon>Myxococcia</taxon>
        <taxon>Myxococcales</taxon>
        <taxon>Sorangiineae</taxon>
        <taxon>Pendulisporaceae</taxon>
        <taxon>Pendulispora</taxon>
    </lineage>
</organism>
<dbReference type="InterPro" id="IPR024364">
    <property type="entry name" value="Baseplate_phage_T4-like"/>
</dbReference>
<protein>
    <recommendedName>
        <fullName evidence="3">Phage baseplate protein</fullName>
    </recommendedName>
</protein>
<evidence type="ECO:0008006" key="3">
    <source>
        <dbReference type="Google" id="ProtNLM"/>
    </source>
</evidence>
<dbReference type="RefSeq" id="WP_394840111.1">
    <property type="nucleotide sequence ID" value="NZ_CP089929.1"/>
</dbReference>
<name>A0ABZ2LMN7_9BACT</name>
<accession>A0ABZ2LMN7</accession>
<reference evidence="1" key="1">
    <citation type="submission" date="2021-12" db="EMBL/GenBank/DDBJ databases">
        <title>Discovery of the Pendulisporaceae a myxobacterial family with distinct sporulation behavior and unique specialized metabolism.</title>
        <authorList>
            <person name="Garcia R."/>
            <person name="Popoff A."/>
            <person name="Bader C.D."/>
            <person name="Loehr J."/>
            <person name="Walesch S."/>
            <person name="Walt C."/>
            <person name="Boldt J."/>
            <person name="Bunk B."/>
            <person name="Haeckl F.J.F.P.J."/>
            <person name="Gunesch A.P."/>
            <person name="Birkelbach J."/>
            <person name="Nuebel U."/>
            <person name="Pietschmann T."/>
            <person name="Bach T."/>
            <person name="Mueller R."/>
        </authorList>
    </citation>
    <scope>NUCLEOTIDE SEQUENCE</scope>
    <source>
        <strain evidence="1">MSr11367</strain>
    </source>
</reference>
<sequence>MRALSSNDVLRIWEAAEGRGHVERGLVMLREARPDLAEDACCDLTIGQRDAHLLDLHMTTFGRPFSCVAICPECSERLEVEFTADDVHASASGGADRDGANSNEGVVRWEDYEVAFRVPTSRDLLHARTRRSVPEARGVLLSRCVSAARAGVACDPATLPEELTTRVADRMRVADPQADVRVELSCPDCSHAWTADFDVVSYLWTEIRATASRLIREVHELASRYGWSEDAILALSHVRRQMYLDWGGA</sequence>
<dbReference type="Proteomes" id="UP001374803">
    <property type="component" value="Chromosome"/>
</dbReference>
<evidence type="ECO:0000313" key="2">
    <source>
        <dbReference type="Proteomes" id="UP001374803"/>
    </source>
</evidence>
<dbReference type="Pfam" id="PF12322">
    <property type="entry name" value="T4_baseplate"/>
    <property type="match status" value="1"/>
</dbReference>
<proteinExistence type="predicted"/>